<dbReference type="PANTHER" id="PTHR43798:SF33">
    <property type="entry name" value="HYDROLASE, PUTATIVE (AFU_ORTHOLOGUE AFUA_2G14860)-RELATED"/>
    <property type="match status" value="1"/>
</dbReference>
<organism evidence="5 6">
    <name type="scientific">Albidovulum sediminis</name>
    <dbReference type="NCBI Taxonomy" id="3066345"/>
    <lineage>
        <taxon>Bacteria</taxon>
        <taxon>Pseudomonadati</taxon>
        <taxon>Pseudomonadota</taxon>
        <taxon>Alphaproteobacteria</taxon>
        <taxon>Rhodobacterales</taxon>
        <taxon>Paracoccaceae</taxon>
        <taxon>Albidovulum</taxon>
    </lineage>
</organism>
<dbReference type="PANTHER" id="PTHR43798">
    <property type="entry name" value="MONOACYLGLYCEROL LIPASE"/>
    <property type="match status" value="1"/>
</dbReference>
<evidence type="ECO:0000256" key="1">
    <source>
        <dbReference type="ARBA" id="ARBA00010088"/>
    </source>
</evidence>
<evidence type="ECO:0000313" key="6">
    <source>
        <dbReference type="Proteomes" id="UP001205601"/>
    </source>
</evidence>
<keyword evidence="6" id="KW-1185">Reference proteome</keyword>
<gene>
    <name evidence="5" type="ORF">N5I32_08255</name>
</gene>
<keyword evidence="2 3" id="KW-0378">Hydrolase</keyword>
<dbReference type="Pfam" id="PF00561">
    <property type="entry name" value="Abhydrolase_1"/>
    <property type="match status" value="1"/>
</dbReference>
<dbReference type="Proteomes" id="UP001205601">
    <property type="component" value="Unassembled WGS sequence"/>
</dbReference>
<dbReference type="InterPro" id="IPR029058">
    <property type="entry name" value="AB_hydrolase_fold"/>
</dbReference>
<dbReference type="InterPro" id="IPR005945">
    <property type="entry name" value="Pro_imino_pep"/>
</dbReference>
<evidence type="ECO:0000256" key="3">
    <source>
        <dbReference type="PIRNR" id="PIRNR005539"/>
    </source>
</evidence>
<dbReference type="SUPFAM" id="SSF53474">
    <property type="entry name" value="alpha/beta-Hydrolases"/>
    <property type="match status" value="1"/>
</dbReference>
<dbReference type="EMBL" id="JAOCQF010000001">
    <property type="protein sequence ID" value="MCT8329500.1"/>
    <property type="molecule type" value="Genomic_DNA"/>
</dbReference>
<comment type="caution">
    <text evidence="5">The sequence shown here is derived from an EMBL/GenBank/DDBJ whole genome shotgun (WGS) entry which is preliminary data.</text>
</comment>
<dbReference type="InterPro" id="IPR050266">
    <property type="entry name" value="AB_hydrolase_sf"/>
</dbReference>
<evidence type="ECO:0000313" key="5">
    <source>
        <dbReference type="EMBL" id="MCT8329500.1"/>
    </source>
</evidence>
<protein>
    <submittedName>
        <fullName evidence="5">Proline iminopeptidase-family hydrolase</fullName>
    </submittedName>
</protein>
<dbReference type="PIRSF" id="PIRSF005539">
    <property type="entry name" value="Pept_S33_TRI_F1"/>
    <property type="match status" value="1"/>
</dbReference>
<evidence type="ECO:0000259" key="4">
    <source>
        <dbReference type="Pfam" id="PF00561"/>
    </source>
</evidence>
<reference evidence="6" key="1">
    <citation type="submission" date="2023-07" db="EMBL/GenBank/DDBJ databases">
        <title>Defluviimonas sediminis sp. nov., isolated from mangrove sediment.</title>
        <authorList>
            <person name="Liu L."/>
            <person name="Li J."/>
            <person name="Huang Y."/>
            <person name="Pan J."/>
            <person name="Li M."/>
        </authorList>
    </citation>
    <scope>NUCLEOTIDE SEQUENCE [LARGE SCALE GENOMIC DNA]</scope>
    <source>
        <strain evidence="6">FT324</strain>
    </source>
</reference>
<feature type="domain" description="AB hydrolase-1" evidence="4">
    <location>
        <begin position="31"/>
        <end position="277"/>
    </location>
</feature>
<dbReference type="Gene3D" id="3.40.50.1820">
    <property type="entry name" value="alpha/beta hydrolase"/>
    <property type="match status" value="1"/>
</dbReference>
<accession>A0ABT2NKQ0</accession>
<dbReference type="NCBIfam" id="TIGR01250">
    <property type="entry name" value="pro_imino_pep_2"/>
    <property type="match status" value="1"/>
</dbReference>
<evidence type="ECO:0000256" key="2">
    <source>
        <dbReference type="ARBA" id="ARBA00022801"/>
    </source>
</evidence>
<dbReference type="RefSeq" id="WP_261494920.1">
    <property type="nucleotide sequence ID" value="NZ_JAOCQF010000001.1"/>
</dbReference>
<sequence>MSWTDPEIAGYVDGPGGRTWFRQNGLAQSRPAIVGITGGPGMSHHYLMPLTALCDRHPVVLYDQLDTGNSDRPGDPANWTIGYFVEEIERVRLALGHGALILAGHSWGGLLAYEYALRHPGSTAGLILVSPCLDAARWSEDARALIAGLPDYAQRLIRECEASDDFANPGYQHANELFMARHLRRKGGRPPHHVRSGELFNQSLYTHIWGPSEFTARGTIRDYDGSPRLAEVSAPVLYVCGEHDEARPATLREFAGRMQDAAVVELPEVAHLSFIEDEPAFLGAVRNFLERRFP</sequence>
<comment type="similarity">
    <text evidence="1 3">Belongs to the peptidase S33 family.</text>
</comment>
<name>A0ABT2NKQ0_9RHOB</name>
<dbReference type="GO" id="GO:0016787">
    <property type="term" value="F:hydrolase activity"/>
    <property type="evidence" value="ECO:0007669"/>
    <property type="project" value="UniProtKB-KW"/>
</dbReference>
<dbReference type="InterPro" id="IPR002410">
    <property type="entry name" value="Peptidase_S33"/>
</dbReference>
<dbReference type="InterPro" id="IPR000073">
    <property type="entry name" value="AB_hydrolase_1"/>
</dbReference>
<dbReference type="PRINTS" id="PR00793">
    <property type="entry name" value="PROAMNOPTASE"/>
</dbReference>
<proteinExistence type="inferred from homology"/>